<dbReference type="STRING" id="1480615.AWJ14_18750"/>
<keyword evidence="7" id="KW-1185">Reference proteome</keyword>
<dbReference type="AlphaFoldDB" id="A0A1C1YYP4"/>
<dbReference type="InterPro" id="IPR025110">
    <property type="entry name" value="AMP-bd_C"/>
</dbReference>
<dbReference type="EMBL" id="LQZT01000006">
    <property type="protein sequence ID" value="OCW58530.1"/>
    <property type="molecule type" value="Genomic_DNA"/>
</dbReference>
<evidence type="ECO:0000256" key="1">
    <source>
        <dbReference type="ARBA" id="ARBA00006432"/>
    </source>
</evidence>
<evidence type="ECO:0000313" key="7">
    <source>
        <dbReference type="Proteomes" id="UP000094795"/>
    </source>
</evidence>
<organism evidence="6 7">
    <name type="scientific">Hoeflea olei</name>
    <dbReference type="NCBI Taxonomy" id="1480615"/>
    <lineage>
        <taxon>Bacteria</taxon>
        <taxon>Pseudomonadati</taxon>
        <taxon>Pseudomonadota</taxon>
        <taxon>Alphaproteobacteria</taxon>
        <taxon>Hyphomicrobiales</taxon>
        <taxon>Rhizobiaceae</taxon>
        <taxon>Hoeflea</taxon>
    </lineage>
</organism>
<keyword evidence="3" id="KW-0479">Metal-binding</keyword>
<dbReference type="RefSeq" id="WP_066176545.1">
    <property type="nucleotide sequence ID" value="NZ_LQZT01000006.1"/>
</dbReference>
<feature type="domain" description="AMP-dependent synthetase/ligase" evidence="4">
    <location>
        <begin position="12"/>
        <end position="396"/>
    </location>
</feature>
<name>A0A1C1YYP4_9HYPH</name>
<dbReference type="Proteomes" id="UP000094795">
    <property type="component" value="Unassembled WGS sequence"/>
</dbReference>
<reference evidence="6 7" key="1">
    <citation type="submission" date="2015-12" db="EMBL/GenBank/DDBJ databases">
        <authorList>
            <person name="Shamseldin A."/>
            <person name="Moawad H."/>
            <person name="Abd El-Rahim W.M."/>
            <person name="Sadowsky M.J."/>
        </authorList>
    </citation>
    <scope>NUCLEOTIDE SEQUENCE [LARGE SCALE GENOMIC DNA]</scope>
    <source>
        <strain evidence="6 7">JC234</strain>
    </source>
</reference>
<dbReference type="PANTHER" id="PTHR43201:SF5">
    <property type="entry name" value="MEDIUM-CHAIN ACYL-COA LIGASE ACSF2, MITOCHONDRIAL"/>
    <property type="match status" value="1"/>
</dbReference>
<dbReference type="GO" id="GO:0046872">
    <property type="term" value="F:metal ion binding"/>
    <property type="evidence" value="ECO:0007669"/>
    <property type="project" value="UniProtKB-KW"/>
</dbReference>
<evidence type="ECO:0000259" key="4">
    <source>
        <dbReference type="Pfam" id="PF00501"/>
    </source>
</evidence>
<dbReference type="SUPFAM" id="SSF56801">
    <property type="entry name" value="Acetyl-CoA synthetase-like"/>
    <property type="match status" value="1"/>
</dbReference>
<gene>
    <name evidence="6" type="ORF">AWJ14_18750</name>
</gene>
<dbReference type="InterPro" id="IPR000873">
    <property type="entry name" value="AMP-dep_synth/lig_dom"/>
</dbReference>
<comment type="similarity">
    <text evidence="1">Belongs to the ATP-dependent AMP-binding enzyme family.</text>
</comment>
<dbReference type="Gene3D" id="3.40.50.980">
    <property type="match status" value="2"/>
</dbReference>
<evidence type="ECO:0000259" key="5">
    <source>
        <dbReference type="Pfam" id="PF13193"/>
    </source>
</evidence>
<dbReference type="InterPro" id="IPR020845">
    <property type="entry name" value="AMP-binding_CS"/>
</dbReference>
<accession>A0A1C1YYP4</accession>
<sequence>MKSDITIGEVLRKSARDHADRDYIHAGDLRMSFADVDGQVDRLASGLVQAGVGHGDHIAVWLTNSPEWVLLLLAAARLGAAIVPVNTRYKKDEASYILAQSDAKVLVMTPSMWGIDFTSMLTEIAPSIGSQTAGDLDLPELPALKSVIMVGAPVAPWAVPFDTLSATPVDDAAIAAAEARVTADDLLLICYTSGTTGRPKGAMHNHRVIHQSIRVGDALKMRAGSQVMAHLPFYHVAGMFMCLLPSLAAGATMHLMPHWDAGQALDLIEQEKVTIFGGLSTHFLDMMGTPGFADRKFTTLEGTWMGGSTVPEDMFRRIVDAFGFERLLSTYGMTENTISTTFNRWDDSLEDCRRNTAPILSACEVRIVDTETGLPLGPDQDGEIQCRGATVMMGYYKNPVETAKTIDPEGWLKTGDIGRFDSRGYLSLTGRIKEMFKVGGTNAYPSEIEQHLASHPGIQVSVIVAAPDERLGEVGMAYVVPSKGSGLTEADVVAHCKGKIADYKVPRYVKLVDSLPLTTTGKVQRAQLVQNARDHVATLKAAKG</sequence>
<keyword evidence="2" id="KW-0436">Ligase</keyword>
<dbReference type="Pfam" id="PF13193">
    <property type="entry name" value="AMP-binding_C"/>
    <property type="match status" value="1"/>
</dbReference>
<dbReference type="GO" id="GO:0031956">
    <property type="term" value="F:medium-chain fatty acid-CoA ligase activity"/>
    <property type="evidence" value="ECO:0007669"/>
    <property type="project" value="TreeGrafter"/>
</dbReference>
<comment type="caution">
    <text evidence="6">The sequence shown here is derived from an EMBL/GenBank/DDBJ whole genome shotgun (WGS) entry which is preliminary data.</text>
</comment>
<feature type="domain" description="AMP-binding enzyme C-terminal" evidence="5">
    <location>
        <begin position="447"/>
        <end position="522"/>
    </location>
</feature>
<dbReference type="Gene3D" id="2.30.38.10">
    <property type="entry name" value="Luciferase, Domain 3"/>
    <property type="match status" value="1"/>
</dbReference>
<dbReference type="InterPro" id="IPR045851">
    <property type="entry name" value="AMP-bd_C_sf"/>
</dbReference>
<dbReference type="Gene3D" id="3.30.300.30">
    <property type="match status" value="1"/>
</dbReference>
<dbReference type="Pfam" id="PF00501">
    <property type="entry name" value="AMP-binding"/>
    <property type="match status" value="1"/>
</dbReference>
<proteinExistence type="inferred from homology"/>
<evidence type="ECO:0000256" key="2">
    <source>
        <dbReference type="ARBA" id="ARBA00022598"/>
    </source>
</evidence>
<dbReference type="GO" id="GO:0006631">
    <property type="term" value="P:fatty acid metabolic process"/>
    <property type="evidence" value="ECO:0007669"/>
    <property type="project" value="TreeGrafter"/>
</dbReference>
<protein>
    <submittedName>
        <fullName evidence="6">Uncharacterized protein</fullName>
    </submittedName>
</protein>
<dbReference type="PROSITE" id="PS00455">
    <property type="entry name" value="AMP_BINDING"/>
    <property type="match status" value="1"/>
</dbReference>
<dbReference type="PANTHER" id="PTHR43201">
    <property type="entry name" value="ACYL-COA SYNTHETASE"/>
    <property type="match status" value="1"/>
</dbReference>
<evidence type="ECO:0000313" key="6">
    <source>
        <dbReference type="EMBL" id="OCW58530.1"/>
    </source>
</evidence>
<evidence type="ECO:0000256" key="3">
    <source>
        <dbReference type="ARBA" id="ARBA00022723"/>
    </source>
</evidence>